<comment type="caution">
    <text evidence="2">The sequence shown here is derived from an EMBL/GenBank/DDBJ whole genome shotgun (WGS) entry which is preliminary data.</text>
</comment>
<reference evidence="2 3" key="1">
    <citation type="journal article" date="2016" name="Syst. Appl. Microbiol.">
        <title>Genomic characterization of a fructophilic bee symbiont Lactobacillus kunkeei reveals its niche-specific adaptation.</title>
        <authorList>
            <person name="Maeno S."/>
            <person name="Tanizawa Y."/>
            <person name="Kanesaki Y."/>
            <person name="Kubota E."/>
            <person name="Kumar H."/>
            <person name="Dicks L."/>
            <person name="Salminen S."/>
            <person name="Nakagawa J."/>
            <person name="Arita M."/>
            <person name="Endo A."/>
        </authorList>
    </citation>
    <scope>NUCLEOTIDE SEQUENCE [LARGE SCALE GENOMIC DNA]</scope>
    <source>
        <strain evidence="2 3">FF30-6</strain>
    </source>
</reference>
<dbReference type="EMBL" id="BDDX01000004">
    <property type="protein sequence ID" value="GAT90449.1"/>
    <property type="molecule type" value="Genomic_DNA"/>
</dbReference>
<name>A0A1L8CGX5_9LACO</name>
<proteinExistence type="predicted"/>
<sequence length="93" mass="11069">MQMKMRKWFSLGVGVYVILTIIEGFLEGFYYQSPSTWRTLMGVRVVKNFNPGEFNFSLLITWKTLIYFIVIMLIWMALYGFMDYMLKVNKKNG</sequence>
<accession>A0A1L8CGX5</accession>
<evidence type="ECO:0000313" key="2">
    <source>
        <dbReference type="EMBL" id="GAT90449.1"/>
    </source>
</evidence>
<feature type="transmembrane region" description="Helical" evidence="1">
    <location>
        <begin position="9"/>
        <end position="31"/>
    </location>
</feature>
<dbReference type="Proteomes" id="UP000186588">
    <property type="component" value="Unassembled WGS sequence"/>
</dbReference>
<dbReference type="RefSeq" id="WP_094750670.1">
    <property type="nucleotide sequence ID" value="NZ_BDDX01000004.1"/>
</dbReference>
<gene>
    <name evidence="2" type="ORF">FF306_00547</name>
</gene>
<keyword evidence="1" id="KW-0472">Membrane</keyword>
<evidence type="ECO:0000313" key="3">
    <source>
        <dbReference type="Proteomes" id="UP000186588"/>
    </source>
</evidence>
<organism evidence="2 3">
    <name type="scientific">Apilactobacillus kunkeei</name>
    <dbReference type="NCBI Taxonomy" id="148814"/>
    <lineage>
        <taxon>Bacteria</taxon>
        <taxon>Bacillati</taxon>
        <taxon>Bacillota</taxon>
        <taxon>Bacilli</taxon>
        <taxon>Lactobacillales</taxon>
        <taxon>Lactobacillaceae</taxon>
        <taxon>Apilactobacillus</taxon>
    </lineage>
</organism>
<keyword evidence="1" id="KW-0812">Transmembrane</keyword>
<protein>
    <submittedName>
        <fullName evidence="2">Uncharacterized protein</fullName>
    </submittedName>
</protein>
<keyword evidence="1" id="KW-1133">Transmembrane helix</keyword>
<evidence type="ECO:0000256" key="1">
    <source>
        <dbReference type="SAM" id="Phobius"/>
    </source>
</evidence>
<feature type="transmembrane region" description="Helical" evidence="1">
    <location>
        <begin position="65"/>
        <end position="86"/>
    </location>
</feature>
<dbReference type="AlphaFoldDB" id="A0A1L8CGX5"/>